<keyword evidence="4" id="KW-1185">Reference proteome</keyword>
<dbReference type="GO" id="GO:0016533">
    <property type="term" value="C:protein kinase 5 complex"/>
    <property type="evidence" value="ECO:0007669"/>
    <property type="project" value="InterPro"/>
</dbReference>
<dbReference type="InterPro" id="IPR004944">
    <property type="entry name" value="CDK5_activator"/>
</dbReference>
<dbReference type="Proteomes" id="UP000694569">
    <property type="component" value="Unplaced"/>
</dbReference>
<evidence type="ECO:0000256" key="1">
    <source>
        <dbReference type="ARBA" id="ARBA00010175"/>
    </source>
</evidence>
<dbReference type="GO" id="GO:0019901">
    <property type="term" value="F:protein kinase binding"/>
    <property type="evidence" value="ECO:0007669"/>
    <property type="project" value="TreeGrafter"/>
</dbReference>
<organism evidence="3 4">
    <name type="scientific">Leptobrachium leishanense</name>
    <name type="common">Leishan spiny toad</name>
    <dbReference type="NCBI Taxonomy" id="445787"/>
    <lineage>
        <taxon>Eukaryota</taxon>
        <taxon>Metazoa</taxon>
        <taxon>Chordata</taxon>
        <taxon>Craniata</taxon>
        <taxon>Vertebrata</taxon>
        <taxon>Euteleostomi</taxon>
        <taxon>Amphibia</taxon>
        <taxon>Batrachia</taxon>
        <taxon>Anura</taxon>
        <taxon>Pelobatoidea</taxon>
        <taxon>Megophryidae</taxon>
        <taxon>Leptobrachium</taxon>
    </lineage>
</organism>
<name>A0A8C5M2T4_9ANUR</name>
<accession>A0A8C5M2T4</accession>
<evidence type="ECO:0000313" key="4">
    <source>
        <dbReference type="Proteomes" id="UP000694569"/>
    </source>
</evidence>
<comment type="similarity">
    <text evidence="1">Belongs to the cyclin-dependent kinase 5 activator family.</text>
</comment>
<dbReference type="AlphaFoldDB" id="A0A8C5M2T4"/>
<dbReference type="PANTHER" id="PTHR23401:SF3">
    <property type="entry name" value="CYCLIN-DEPENDENT KINASE 5 ACTIVATOR 2"/>
    <property type="match status" value="1"/>
</dbReference>
<dbReference type="GO" id="GO:0007420">
    <property type="term" value="P:brain development"/>
    <property type="evidence" value="ECO:0007669"/>
    <property type="project" value="TreeGrafter"/>
</dbReference>
<proteinExistence type="inferred from homology"/>
<dbReference type="PANTHER" id="PTHR23401">
    <property type="entry name" value="CYCLIN DEPENDANT KINASE-5 ACTIVATOR"/>
    <property type="match status" value="1"/>
</dbReference>
<dbReference type="GO" id="GO:0007411">
    <property type="term" value="P:axon guidance"/>
    <property type="evidence" value="ECO:0007669"/>
    <property type="project" value="TreeGrafter"/>
</dbReference>
<feature type="region of interest" description="Disordered" evidence="2">
    <location>
        <begin position="42"/>
        <end position="82"/>
    </location>
</feature>
<dbReference type="OrthoDB" id="7676799at2759"/>
<dbReference type="Gene3D" id="1.10.472.10">
    <property type="entry name" value="Cyclin-like"/>
    <property type="match status" value="1"/>
</dbReference>
<sequence length="219" mass="24611">VLILMGNILSCCARPGQSSISSTPLKHLCASSWKTLEIPSPKKDEEKITIPSPSTYDLLSSSSSQGTGQTRHGRTETATPPPILRQAGVVPQGPFPQTAITATTGELMHCLDVFIVDYLLLQGWQKQTFMTAANIGVETIDDLRATFYTYLYIAYAYLGWEISYTVQPFITEPNRCTFWKRCLIVKLDKFRVEKNESGNRFFLLALVSEIHNLFFHIQL</sequence>
<dbReference type="Ensembl" id="ENSLLET00000008272.1">
    <property type="protein sequence ID" value="ENSLLEP00000007952.1"/>
    <property type="gene ID" value="ENSLLEG00000005039.1"/>
</dbReference>
<dbReference type="GO" id="GO:0030426">
    <property type="term" value="C:growth cone"/>
    <property type="evidence" value="ECO:0007669"/>
    <property type="project" value="TreeGrafter"/>
</dbReference>
<feature type="compositionally biased region" description="Low complexity" evidence="2">
    <location>
        <begin position="51"/>
        <end position="69"/>
    </location>
</feature>
<reference evidence="3" key="1">
    <citation type="submission" date="2025-08" db="UniProtKB">
        <authorList>
            <consortium name="Ensembl"/>
        </authorList>
    </citation>
    <scope>IDENTIFICATION</scope>
</reference>
<dbReference type="GO" id="GO:0061575">
    <property type="term" value="F:cyclin-dependent protein serine/threonine kinase activator activity"/>
    <property type="evidence" value="ECO:0007669"/>
    <property type="project" value="InterPro"/>
</dbReference>
<dbReference type="InterPro" id="IPR036915">
    <property type="entry name" value="Cyclin-like_sf"/>
</dbReference>
<dbReference type="GO" id="GO:0005737">
    <property type="term" value="C:cytoplasm"/>
    <property type="evidence" value="ECO:0007669"/>
    <property type="project" value="TreeGrafter"/>
</dbReference>
<reference evidence="3" key="2">
    <citation type="submission" date="2025-09" db="UniProtKB">
        <authorList>
            <consortium name="Ensembl"/>
        </authorList>
    </citation>
    <scope>IDENTIFICATION</scope>
</reference>
<dbReference type="SUPFAM" id="SSF47954">
    <property type="entry name" value="Cyclin-like"/>
    <property type="match status" value="1"/>
</dbReference>
<dbReference type="Pfam" id="PF03261">
    <property type="entry name" value="CDK5_activator"/>
    <property type="match status" value="1"/>
</dbReference>
<evidence type="ECO:0000313" key="3">
    <source>
        <dbReference type="Ensembl" id="ENSLLEP00000007952.1"/>
    </source>
</evidence>
<evidence type="ECO:0000256" key="2">
    <source>
        <dbReference type="SAM" id="MobiDB-lite"/>
    </source>
</evidence>
<protein>
    <submittedName>
        <fullName evidence="3">Uncharacterized protein</fullName>
    </submittedName>
</protein>